<evidence type="ECO:0000313" key="3">
    <source>
        <dbReference type="Proteomes" id="UP000019335"/>
    </source>
</evidence>
<keyword evidence="1" id="KW-0472">Membrane</keyword>
<sequence>MDFLFTVLIYASCYLEIPLRGWLCGMPHPPGGDRTPCTGKGRSTVLIAGVLCVVVYVAIIHPYSVPSLGSVVARPQYEALRQAGGSAGGGGRGVYTDCLNTDTLLLTPTKPAHHAENDSVVDPTRRTSRPIPLLATNLDYDTEGFLGRLLDGWANASARHKLVVAGGCDPSMLKAVEYVRSQFPDVAVFREREALGCAPGWNRALDYMLYHEDVEWCLLFNTDVYVPPGALDTLAEEVWAEYDQDPQFCRGFFNVTAGPDAVVFAFTRHGLQALGRFDENIYPAYYEDQEMDLRHNRSLECTSPPRRFVAATLHHGRLGSAEYKSGTSVLRDHWRQEGKRQPRDSQLRKWERDLSNRLDRGFVSSRLYVSAKWGCDAEQERCLFAHPFNNPQHPLSYWRLDWARRECILRQERRVRACRYTLEEPAGSPFPYPEALVEDRGRRRTGLRGFWG</sequence>
<comment type="caution">
    <text evidence="2">The sequence shown here is derived from an EMBL/GenBank/DDBJ whole genome shotgun (WGS) entry which is preliminary data.</text>
</comment>
<dbReference type="Gene3D" id="3.90.550.10">
    <property type="entry name" value="Spore Coat Polysaccharide Biosynthesis Protein SpsA, Chain A"/>
    <property type="match status" value="1"/>
</dbReference>
<proteinExistence type="predicted"/>
<reference evidence="2 3" key="1">
    <citation type="journal article" date="2014" name="Mol. Plant">
        <title>Chromosome Scale Genome Assembly and Transcriptome Profiling of Nannochloropsis gaditana in Nitrogen Depletion.</title>
        <authorList>
            <person name="Corteggiani Carpinelli E."/>
            <person name="Telatin A."/>
            <person name="Vitulo N."/>
            <person name="Forcato C."/>
            <person name="D'Angelo M."/>
            <person name="Schiavon R."/>
            <person name="Vezzi A."/>
            <person name="Giacometti G.M."/>
            <person name="Morosinotto T."/>
            <person name="Valle G."/>
        </authorList>
    </citation>
    <scope>NUCLEOTIDE SEQUENCE [LARGE SCALE GENOMIC DNA]</scope>
    <source>
        <strain evidence="2 3">B-31</strain>
    </source>
</reference>
<keyword evidence="3" id="KW-1185">Reference proteome</keyword>
<organism evidence="2 3">
    <name type="scientific">Nannochloropsis gaditana</name>
    <dbReference type="NCBI Taxonomy" id="72520"/>
    <lineage>
        <taxon>Eukaryota</taxon>
        <taxon>Sar</taxon>
        <taxon>Stramenopiles</taxon>
        <taxon>Ochrophyta</taxon>
        <taxon>Eustigmatophyceae</taxon>
        <taxon>Eustigmatales</taxon>
        <taxon>Monodopsidaceae</taxon>
        <taxon>Nannochloropsis</taxon>
    </lineage>
</organism>
<dbReference type="SUPFAM" id="SSF53448">
    <property type="entry name" value="Nucleotide-diphospho-sugar transferases"/>
    <property type="match status" value="1"/>
</dbReference>
<dbReference type="EMBL" id="AZIL01001965">
    <property type="protein sequence ID" value="EWM22948.1"/>
    <property type="molecule type" value="Genomic_DNA"/>
</dbReference>
<gene>
    <name evidence="2" type="ORF">Naga_100396g5</name>
</gene>
<dbReference type="OrthoDB" id="10267535at2759"/>
<feature type="transmembrane region" description="Helical" evidence="1">
    <location>
        <begin position="44"/>
        <end position="64"/>
    </location>
</feature>
<dbReference type="AlphaFoldDB" id="W7THG4"/>
<evidence type="ECO:0000256" key="1">
    <source>
        <dbReference type="SAM" id="Phobius"/>
    </source>
</evidence>
<keyword evidence="1" id="KW-0812">Transmembrane</keyword>
<name>W7THG4_9STRA</name>
<evidence type="ECO:0000313" key="2">
    <source>
        <dbReference type="EMBL" id="EWM22948.1"/>
    </source>
</evidence>
<protein>
    <submittedName>
        <fullName evidence="2">Uncharacterized protein</fullName>
    </submittedName>
</protein>
<keyword evidence="1" id="KW-1133">Transmembrane helix</keyword>
<dbReference type="Proteomes" id="UP000019335">
    <property type="component" value="Chromosome 19"/>
</dbReference>
<accession>W7THG4</accession>
<dbReference type="InterPro" id="IPR029044">
    <property type="entry name" value="Nucleotide-diphossugar_trans"/>
</dbReference>